<organism evidence="1 2">
    <name type="scientific">Datura stramonium</name>
    <name type="common">Jimsonweed</name>
    <name type="synonym">Common thornapple</name>
    <dbReference type="NCBI Taxonomy" id="4076"/>
    <lineage>
        <taxon>Eukaryota</taxon>
        <taxon>Viridiplantae</taxon>
        <taxon>Streptophyta</taxon>
        <taxon>Embryophyta</taxon>
        <taxon>Tracheophyta</taxon>
        <taxon>Spermatophyta</taxon>
        <taxon>Magnoliopsida</taxon>
        <taxon>eudicotyledons</taxon>
        <taxon>Gunneridae</taxon>
        <taxon>Pentapetalae</taxon>
        <taxon>asterids</taxon>
        <taxon>lamiids</taxon>
        <taxon>Solanales</taxon>
        <taxon>Solanaceae</taxon>
        <taxon>Solanoideae</taxon>
        <taxon>Datureae</taxon>
        <taxon>Datura</taxon>
    </lineage>
</organism>
<dbReference type="EMBL" id="JACEIK010002684">
    <property type="protein sequence ID" value="MCD9638387.1"/>
    <property type="molecule type" value="Genomic_DNA"/>
</dbReference>
<name>A0ABS8UUD6_DATST</name>
<keyword evidence="2" id="KW-1185">Reference proteome</keyword>
<evidence type="ECO:0000313" key="1">
    <source>
        <dbReference type="EMBL" id="MCD9638387.1"/>
    </source>
</evidence>
<sequence length="99" mass="10381">MSNTDSSDATSGKHPNVDPAIIAANIEVEAGTGNQAPLQSLPVPPRVAAKIESLESVIQMLASFLETMNQHTSCGTMAMGSHGSEAVEFVEYQLKDAHA</sequence>
<dbReference type="Proteomes" id="UP000823775">
    <property type="component" value="Unassembled WGS sequence"/>
</dbReference>
<proteinExistence type="predicted"/>
<comment type="caution">
    <text evidence="1">The sequence shown here is derived from an EMBL/GenBank/DDBJ whole genome shotgun (WGS) entry which is preliminary data.</text>
</comment>
<protein>
    <submittedName>
        <fullName evidence="1">Uncharacterized protein</fullName>
    </submittedName>
</protein>
<accession>A0ABS8UUD6</accession>
<reference evidence="1 2" key="1">
    <citation type="journal article" date="2021" name="BMC Genomics">
        <title>Datura genome reveals duplications of psychoactive alkaloid biosynthetic genes and high mutation rate following tissue culture.</title>
        <authorList>
            <person name="Rajewski A."/>
            <person name="Carter-House D."/>
            <person name="Stajich J."/>
            <person name="Litt A."/>
        </authorList>
    </citation>
    <scope>NUCLEOTIDE SEQUENCE [LARGE SCALE GENOMIC DNA]</scope>
    <source>
        <strain evidence="1">AR-01</strain>
    </source>
</reference>
<gene>
    <name evidence="1" type="ORF">HAX54_022326</name>
</gene>
<evidence type="ECO:0000313" key="2">
    <source>
        <dbReference type="Proteomes" id="UP000823775"/>
    </source>
</evidence>